<proteinExistence type="predicted"/>
<organism evidence="1">
    <name type="scientific">Anguilla anguilla</name>
    <name type="common">European freshwater eel</name>
    <name type="synonym">Muraena anguilla</name>
    <dbReference type="NCBI Taxonomy" id="7936"/>
    <lineage>
        <taxon>Eukaryota</taxon>
        <taxon>Metazoa</taxon>
        <taxon>Chordata</taxon>
        <taxon>Craniata</taxon>
        <taxon>Vertebrata</taxon>
        <taxon>Euteleostomi</taxon>
        <taxon>Actinopterygii</taxon>
        <taxon>Neopterygii</taxon>
        <taxon>Teleostei</taxon>
        <taxon>Anguilliformes</taxon>
        <taxon>Anguillidae</taxon>
        <taxon>Anguilla</taxon>
    </lineage>
</organism>
<reference evidence="1" key="1">
    <citation type="submission" date="2014-11" db="EMBL/GenBank/DDBJ databases">
        <authorList>
            <person name="Amaro Gonzalez C."/>
        </authorList>
    </citation>
    <scope>NUCLEOTIDE SEQUENCE</scope>
</reference>
<protein>
    <submittedName>
        <fullName evidence="1">Uncharacterized protein</fullName>
    </submittedName>
</protein>
<dbReference type="EMBL" id="GBXM01034698">
    <property type="protein sequence ID" value="JAH73879.1"/>
    <property type="molecule type" value="Transcribed_RNA"/>
</dbReference>
<reference evidence="1" key="2">
    <citation type="journal article" date="2015" name="Fish Shellfish Immunol.">
        <title>Early steps in the European eel (Anguilla anguilla)-Vibrio vulnificus interaction in the gills: Role of the RtxA13 toxin.</title>
        <authorList>
            <person name="Callol A."/>
            <person name="Pajuelo D."/>
            <person name="Ebbesson L."/>
            <person name="Teles M."/>
            <person name="MacKenzie S."/>
            <person name="Amaro C."/>
        </authorList>
    </citation>
    <scope>NUCLEOTIDE SEQUENCE</scope>
</reference>
<name>A0A0E9V6Y8_ANGAN</name>
<evidence type="ECO:0000313" key="1">
    <source>
        <dbReference type="EMBL" id="JAH73879.1"/>
    </source>
</evidence>
<dbReference type="AlphaFoldDB" id="A0A0E9V6Y8"/>
<sequence>MILQCNLIRKYIQVNPTAVEYTYA</sequence>
<accession>A0A0E9V6Y8</accession>